<comment type="caution">
    <text evidence="6">The sequence shown here is derived from an EMBL/GenBank/DDBJ whole genome shotgun (WGS) entry which is preliminary data.</text>
</comment>
<reference evidence="6 8" key="1">
    <citation type="submission" date="2015-12" db="EMBL/GenBank/DDBJ databases">
        <title>Amycolatopsis regifaucium genome sequencing and assembly.</title>
        <authorList>
            <person name="Mayilraj S."/>
        </authorList>
    </citation>
    <scope>NUCLEOTIDE SEQUENCE [LARGE SCALE GENOMIC DNA]</scope>
    <source>
        <strain evidence="6 8">GY080</strain>
    </source>
</reference>
<dbReference type="InterPro" id="IPR029055">
    <property type="entry name" value="Ntn_hydrolases_N"/>
</dbReference>
<dbReference type="GO" id="GO:0006529">
    <property type="term" value="P:asparagine biosynthetic process"/>
    <property type="evidence" value="ECO:0007669"/>
    <property type="project" value="UniProtKB-KW"/>
</dbReference>
<dbReference type="PANTHER" id="PTHR43284:SF1">
    <property type="entry name" value="ASPARAGINE SYNTHETASE"/>
    <property type="match status" value="1"/>
</dbReference>
<gene>
    <name evidence="7" type="ORF">ATP06_0208935</name>
    <name evidence="6" type="ORF">AVL48_13615</name>
</gene>
<comment type="pathway">
    <text evidence="1">Amino-acid biosynthesis; L-asparagine biosynthesis; L-asparagine from L-aspartate (L-Gln route): step 1/1.</text>
</comment>
<dbReference type="InterPro" id="IPR051786">
    <property type="entry name" value="ASN_synthetase/amidase"/>
</dbReference>
<dbReference type="Proteomes" id="UP000076321">
    <property type="component" value="Unassembled WGS sequence"/>
</dbReference>
<keyword evidence="3" id="KW-0028">Amino-acid biosynthesis</keyword>
<keyword evidence="3" id="KW-0061">Asparagine biosynthesis</keyword>
<protein>
    <recommendedName>
        <fullName evidence="2">asparagine synthase (glutamine-hydrolyzing)</fullName>
        <ecNumber evidence="2">6.3.5.4</ecNumber>
    </recommendedName>
</protein>
<dbReference type="RefSeq" id="WP_061981493.1">
    <property type="nucleotide sequence ID" value="NZ_FOPQ01000005.1"/>
</dbReference>
<dbReference type="Pfam" id="PF00733">
    <property type="entry name" value="Asn_synthase"/>
    <property type="match status" value="1"/>
</dbReference>
<comment type="catalytic activity">
    <reaction evidence="4">
        <text>L-aspartate + L-glutamine + ATP + H2O = L-asparagine + L-glutamate + AMP + diphosphate + H(+)</text>
        <dbReference type="Rhea" id="RHEA:12228"/>
        <dbReference type="ChEBI" id="CHEBI:15377"/>
        <dbReference type="ChEBI" id="CHEBI:15378"/>
        <dbReference type="ChEBI" id="CHEBI:29985"/>
        <dbReference type="ChEBI" id="CHEBI:29991"/>
        <dbReference type="ChEBI" id="CHEBI:30616"/>
        <dbReference type="ChEBI" id="CHEBI:33019"/>
        <dbReference type="ChEBI" id="CHEBI:58048"/>
        <dbReference type="ChEBI" id="CHEBI:58359"/>
        <dbReference type="ChEBI" id="CHEBI:456215"/>
        <dbReference type="EC" id="6.3.5.4"/>
    </reaction>
</comment>
<evidence type="ECO:0000259" key="5">
    <source>
        <dbReference type="Pfam" id="PF00733"/>
    </source>
</evidence>
<feature type="domain" description="Asparagine synthetase" evidence="5">
    <location>
        <begin position="209"/>
        <end position="599"/>
    </location>
</feature>
<proteinExistence type="predicted"/>
<evidence type="ECO:0000256" key="4">
    <source>
        <dbReference type="ARBA" id="ARBA00048741"/>
    </source>
</evidence>
<dbReference type="Gene3D" id="3.40.50.620">
    <property type="entry name" value="HUPs"/>
    <property type="match status" value="2"/>
</dbReference>
<dbReference type="AlphaFoldDB" id="A0A154M693"/>
<dbReference type="EC" id="6.3.5.4" evidence="2"/>
<evidence type="ECO:0000313" key="8">
    <source>
        <dbReference type="Proteomes" id="UP000076321"/>
    </source>
</evidence>
<evidence type="ECO:0000313" key="9">
    <source>
        <dbReference type="Proteomes" id="UP000186883"/>
    </source>
</evidence>
<dbReference type="SUPFAM" id="SSF56235">
    <property type="entry name" value="N-terminal nucleophile aminohydrolases (Ntn hydrolases)"/>
    <property type="match status" value="1"/>
</dbReference>
<dbReference type="PANTHER" id="PTHR43284">
    <property type="entry name" value="ASPARAGINE SYNTHETASE (GLUTAMINE-HYDROLYZING)"/>
    <property type="match status" value="1"/>
</dbReference>
<dbReference type="InterPro" id="IPR014729">
    <property type="entry name" value="Rossmann-like_a/b/a_fold"/>
</dbReference>
<evidence type="ECO:0000256" key="1">
    <source>
        <dbReference type="ARBA" id="ARBA00005187"/>
    </source>
</evidence>
<keyword evidence="9" id="KW-1185">Reference proteome</keyword>
<organism evidence="6 8">
    <name type="scientific">Amycolatopsis regifaucium</name>
    <dbReference type="NCBI Taxonomy" id="546365"/>
    <lineage>
        <taxon>Bacteria</taxon>
        <taxon>Bacillati</taxon>
        <taxon>Actinomycetota</taxon>
        <taxon>Actinomycetes</taxon>
        <taxon>Pseudonocardiales</taxon>
        <taxon>Pseudonocardiaceae</taxon>
        <taxon>Amycolatopsis</taxon>
    </lineage>
</organism>
<dbReference type="SUPFAM" id="SSF52402">
    <property type="entry name" value="Adenine nucleotide alpha hydrolases-like"/>
    <property type="match status" value="1"/>
</dbReference>
<sequence length="606" mass="65419">MTTDMPGLLGAFPGPAPTAGGRVPAEPVWPGETSWTAFGAWRHRELRTVRCPGGMLALVGQCFETDSVLREDFRRALEGDRLAEVTRWPGSYLAVVVRPEDVTAFVDLAGQYPLYFHTTPARTVLGTRARATARAAGLPLEPDVLTMAADMFCPGVPLPTAARSVYRGLGRLAGGQAMRVRRDGGCRTWTYETLVPDRNRSARDAAQALRAALENAVDARAGQPLTADFSGGLDSTSLAFLAARRRDGALPVFTYHHPDAPADDLLHAKRYLGFDRRLRSTVVTGTPESLSYRGLGTATATDLPDPGAVTQVRTRLRLRHVAAAGGGVHLGGEGADALLVAAPGYLGDLARQGELRRLGRECRQLAKQRRVASARVMARSAELSVTSLGRALRLLAGRFERPADRHIQWLDAIAWWPDLGAEATWLTTSMRKRLAELVRAGVGEFTPPEGAGVGDCAAVTEVRFSGAVQRQLDERARPYGVWPQAPFLDNHVIRACLTVPSYRRADPMTRKPLLGRALDGVVPGEVLSRTTKGNYTGEDYKGVRLASAELDARLSSTRLADLGLIEPDRVKESLSRAAAGLQAPFPALNRLLAADLWLRGLDGGEL</sequence>
<accession>A0A154M693</accession>
<dbReference type="NCBIfam" id="NF033561">
    <property type="entry name" value="macrolact_Ik_Al"/>
    <property type="match status" value="1"/>
</dbReference>
<dbReference type="EMBL" id="LOBU02000007">
    <property type="protein sequence ID" value="OKA09564.1"/>
    <property type="molecule type" value="Genomic_DNA"/>
</dbReference>
<evidence type="ECO:0000256" key="3">
    <source>
        <dbReference type="ARBA" id="ARBA00022888"/>
    </source>
</evidence>
<reference evidence="7 9" key="2">
    <citation type="submission" date="2016-11" db="EMBL/GenBank/DDBJ databases">
        <title>Genome sequencing of Amycolatopsis regifaucium.</title>
        <authorList>
            <person name="Mayilraj S."/>
            <person name="Kaur N."/>
        </authorList>
    </citation>
    <scope>NUCLEOTIDE SEQUENCE [LARGE SCALE GENOMIC DNA]</scope>
    <source>
        <strain evidence="7 9">GY080</strain>
    </source>
</reference>
<dbReference type="EMBL" id="LQCI01000050">
    <property type="protein sequence ID" value="KZB80066.1"/>
    <property type="molecule type" value="Genomic_DNA"/>
</dbReference>
<dbReference type="GO" id="GO:0005829">
    <property type="term" value="C:cytosol"/>
    <property type="evidence" value="ECO:0007669"/>
    <property type="project" value="TreeGrafter"/>
</dbReference>
<evidence type="ECO:0000313" key="6">
    <source>
        <dbReference type="EMBL" id="KZB80066.1"/>
    </source>
</evidence>
<dbReference type="GO" id="GO:0004066">
    <property type="term" value="F:asparagine synthase (glutamine-hydrolyzing) activity"/>
    <property type="evidence" value="ECO:0007669"/>
    <property type="project" value="UniProtKB-EC"/>
</dbReference>
<evidence type="ECO:0000313" key="7">
    <source>
        <dbReference type="EMBL" id="OKA09564.1"/>
    </source>
</evidence>
<dbReference type="Proteomes" id="UP000186883">
    <property type="component" value="Unassembled WGS sequence"/>
</dbReference>
<dbReference type="InterPro" id="IPR001962">
    <property type="entry name" value="Asn_synthase"/>
</dbReference>
<evidence type="ECO:0000256" key="2">
    <source>
        <dbReference type="ARBA" id="ARBA00012737"/>
    </source>
</evidence>
<dbReference type="OrthoDB" id="7053173at2"/>
<name>A0A154M693_9PSEU</name>